<keyword evidence="3 7" id="KW-0812">Transmembrane</keyword>
<keyword evidence="4 7" id="KW-1133">Transmembrane helix</keyword>
<feature type="transmembrane region" description="Helical" evidence="7">
    <location>
        <begin position="626"/>
        <end position="646"/>
    </location>
</feature>
<feature type="compositionally biased region" description="Basic and acidic residues" evidence="6">
    <location>
        <begin position="76"/>
        <end position="87"/>
    </location>
</feature>
<dbReference type="GO" id="GO:0008381">
    <property type="term" value="F:mechanosensitive monoatomic ion channel activity"/>
    <property type="evidence" value="ECO:0007669"/>
    <property type="project" value="TreeGrafter"/>
</dbReference>
<dbReference type="PANTHER" id="PTHR23302">
    <property type="entry name" value="TRANSMEMBRANE CHANNEL-RELATED"/>
    <property type="match status" value="1"/>
</dbReference>
<evidence type="ECO:0000256" key="1">
    <source>
        <dbReference type="ARBA" id="ARBA00004141"/>
    </source>
</evidence>
<dbReference type="Pfam" id="PF07810">
    <property type="entry name" value="TMC"/>
    <property type="match status" value="1"/>
</dbReference>
<dbReference type="STRING" id="7167.A0A182FFW8"/>
<feature type="compositionally biased region" description="Basic and acidic residues" evidence="6">
    <location>
        <begin position="18"/>
        <end position="29"/>
    </location>
</feature>
<feature type="region of interest" description="Disordered" evidence="6">
    <location>
        <begin position="1"/>
        <end position="134"/>
    </location>
</feature>
<feature type="compositionally biased region" description="Low complexity" evidence="6">
    <location>
        <begin position="865"/>
        <end position="887"/>
    </location>
</feature>
<comment type="subcellular location">
    <subcellularLocation>
        <location evidence="1">Membrane</location>
        <topology evidence="1">Multi-pass membrane protein</topology>
    </subcellularLocation>
</comment>
<accession>A0A182FFW8</accession>
<feature type="transmembrane region" description="Helical" evidence="7">
    <location>
        <begin position="1251"/>
        <end position="1273"/>
    </location>
</feature>
<dbReference type="GO" id="GO:0005886">
    <property type="term" value="C:plasma membrane"/>
    <property type="evidence" value="ECO:0007669"/>
    <property type="project" value="InterPro"/>
</dbReference>
<evidence type="ECO:0000256" key="7">
    <source>
        <dbReference type="SAM" id="Phobius"/>
    </source>
</evidence>
<evidence type="ECO:0000256" key="4">
    <source>
        <dbReference type="ARBA" id="ARBA00022989"/>
    </source>
</evidence>
<feature type="transmembrane region" description="Helical" evidence="7">
    <location>
        <begin position="462"/>
        <end position="480"/>
    </location>
</feature>
<dbReference type="PANTHER" id="PTHR23302:SF40">
    <property type="entry name" value="TRANSMEMBRANE CHANNEL-LIKE PROTEIN"/>
    <property type="match status" value="1"/>
</dbReference>
<feature type="region of interest" description="Disordered" evidence="6">
    <location>
        <begin position="943"/>
        <end position="1006"/>
    </location>
</feature>
<dbReference type="VEuPathDB" id="VectorBase:AALB20_036570"/>
<comment type="similarity">
    <text evidence="2">Belongs to the TMC family.</text>
</comment>
<evidence type="ECO:0000256" key="3">
    <source>
        <dbReference type="ARBA" id="ARBA00022692"/>
    </source>
</evidence>
<feature type="compositionally biased region" description="Low complexity" evidence="6">
    <location>
        <begin position="1310"/>
        <end position="1320"/>
    </location>
</feature>
<feature type="transmembrane region" description="Helical" evidence="7">
    <location>
        <begin position="550"/>
        <end position="575"/>
    </location>
</feature>
<reference evidence="8" key="2">
    <citation type="submission" date="2022-08" db="UniProtKB">
        <authorList>
            <consortium name="EnsemblMetazoa"/>
        </authorList>
    </citation>
    <scope>IDENTIFICATION</scope>
    <source>
        <strain evidence="8">STECLA/ALBI9_A</strain>
    </source>
</reference>
<feature type="compositionally biased region" description="Basic residues" evidence="6">
    <location>
        <begin position="190"/>
        <end position="202"/>
    </location>
</feature>
<evidence type="ECO:0000256" key="2">
    <source>
        <dbReference type="ARBA" id="ARBA00006510"/>
    </source>
</evidence>
<feature type="region of interest" description="Disordered" evidence="6">
    <location>
        <begin position="152"/>
        <end position="268"/>
    </location>
</feature>
<dbReference type="VEuPathDB" id="VectorBase:AALB005410"/>
<evidence type="ECO:0000256" key="6">
    <source>
        <dbReference type="SAM" id="MobiDB-lite"/>
    </source>
</evidence>
<evidence type="ECO:0000313" key="9">
    <source>
        <dbReference type="Proteomes" id="UP000069272"/>
    </source>
</evidence>
<keyword evidence="5 7" id="KW-0472">Membrane</keyword>
<dbReference type="InterPro" id="IPR012496">
    <property type="entry name" value="TMC_dom"/>
</dbReference>
<feature type="compositionally biased region" description="Basic and acidic residues" evidence="6">
    <location>
        <begin position="1441"/>
        <end position="1492"/>
    </location>
</feature>
<feature type="compositionally biased region" description="Low complexity" evidence="6">
    <location>
        <begin position="943"/>
        <end position="966"/>
    </location>
</feature>
<proteinExistence type="inferred from homology"/>
<feature type="transmembrane region" description="Helical" evidence="7">
    <location>
        <begin position="376"/>
        <end position="397"/>
    </location>
</feature>
<feature type="region of interest" description="Disordered" evidence="6">
    <location>
        <begin position="1386"/>
        <end position="1492"/>
    </location>
</feature>
<organism evidence="8 9">
    <name type="scientific">Anopheles albimanus</name>
    <name type="common">New world malaria mosquito</name>
    <dbReference type="NCBI Taxonomy" id="7167"/>
    <lineage>
        <taxon>Eukaryota</taxon>
        <taxon>Metazoa</taxon>
        <taxon>Ecdysozoa</taxon>
        <taxon>Arthropoda</taxon>
        <taxon>Hexapoda</taxon>
        <taxon>Insecta</taxon>
        <taxon>Pterygota</taxon>
        <taxon>Neoptera</taxon>
        <taxon>Endopterygota</taxon>
        <taxon>Diptera</taxon>
        <taxon>Nematocera</taxon>
        <taxon>Culicoidea</taxon>
        <taxon>Culicidae</taxon>
        <taxon>Anophelinae</taxon>
        <taxon>Anopheles</taxon>
    </lineage>
</organism>
<feature type="compositionally biased region" description="Polar residues" evidence="6">
    <location>
        <begin position="43"/>
        <end position="55"/>
    </location>
</feature>
<reference evidence="8 9" key="1">
    <citation type="journal article" date="2017" name="G3 (Bethesda)">
        <title>The Physical Genome Mapping of Anopheles albimanus Corrected Scaffold Misassemblies and Identified Interarm Rearrangements in Genus Anopheles.</title>
        <authorList>
            <person name="Artemov G.N."/>
            <person name="Peery A.N."/>
            <person name="Jiang X."/>
            <person name="Tu Z."/>
            <person name="Stegniy V.N."/>
            <person name="Sharakhova M.V."/>
            <person name="Sharakhov I.V."/>
        </authorList>
    </citation>
    <scope>NUCLEOTIDE SEQUENCE [LARGE SCALE GENOMIC DNA]</scope>
    <source>
        <strain evidence="8 9">ALBI9_A</strain>
    </source>
</reference>
<feature type="region of interest" description="Disordered" evidence="6">
    <location>
        <begin position="1304"/>
        <end position="1333"/>
    </location>
</feature>
<dbReference type="Proteomes" id="UP000069272">
    <property type="component" value="Chromosome 3L"/>
</dbReference>
<feature type="transmembrane region" description="Helical" evidence="7">
    <location>
        <begin position="1145"/>
        <end position="1170"/>
    </location>
</feature>
<feature type="region of interest" description="Disordered" evidence="6">
    <location>
        <begin position="865"/>
        <end position="888"/>
    </location>
</feature>
<feature type="compositionally biased region" description="Low complexity" evidence="6">
    <location>
        <begin position="973"/>
        <end position="998"/>
    </location>
</feature>
<dbReference type="InterPro" id="IPR038900">
    <property type="entry name" value="TMC"/>
</dbReference>
<feature type="transmembrane region" description="Helical" evidence="7">
    <location>
        <begin position="1194"/>
        <end position="1217"/>
    </location>
</feature>
<name>A0A182FFW8_ANOAL</name>
<sequence>MSDPVGKRIRKRPSGILKLDHGAQRRRESSGSSLLQLGDEHSPSSPGSISPQLSVTWAFPPIRPPEVLEGGWAPEGRSDLSTEHQHPVEIPQHQQQRQRHTPAITSEPRGCKDGDGGAARHHGSTTNRPLQGTALRGPHLNVLLTRGVMKTPDATPESALGLGDHHQPVDTDDDDEDYSASLNAIIQRKASVKKKRGHKGGRRTSSPISQMMGYPPAGSAMDGAGAGGPGGRRRSSAYTTSSVETGLTLPEDSIGRGEERSGGGGGQRQDKLFETIRLHKEVLQTVKLQPISMKRKLRLVQQAKSYITRHEGALQEHFTSRTARSLLAQFSIFLNTKWQQLLRELANLATYLIPWESRIKEIESRFGSVVASYFTFLRWLFSVNIVISVLLVVFIMVPEEIYINADKAKCDIRKTMSPQERALTRNFSTIWEFEGPLKYSILFYGYYSTFSGATAWGYNLPLAYFFTGLVVYIYSFVATLKKMAENSRMSKLSSKDDEYVFSWKLFTGWDYMIGHLETAQNRMASIILGFKEALLEEAEKKKDTQNWKIILLRILVNLLILGLLVISAYEVILVVKRSMDIKDTDSWWRRNETTVVMSLISFFFPMIFEALGMMEYYHPRKQLRIQLARIMVLNMLNLYSLIFALFDKIAHMTDELRRIRPANFTAAGRCFVPETNAKWAMAFDGGGLEALTTEHTWHDAMASDISDEAGHLGCYRVATNCSSTAGLTSSGALLTTLLLTNLSGTTLPDWYGSTVPNGASYSPLSTTAATTATTTTAAKGYFYSSYGRYDYNEEDMNDYLEHRARLLPNDKLDGVPINKRQAIYDATWNETDDTIGSETAAEPLPASELTAIEGSGGAWQDMVASTTEQTGTSSSSSSSSSSSGSTEPFQTMTYTELYKYVTNRRYDEMLASYYYSEESTDSEDAEYEANQFLSSQELGENTMELSTLSPTTSEPPETSQETMTSTLLPTVPSSIESTAAESTTVESTTTESSFNSTEPPLPTTTEQFTDATTMADITEDTSSNTDWSVSGSYTDTSNIGTTEKPTLCYHWVCPGSDGRKNDSKYHNADIRSLCWETMFGQELAKLTVMDLLVTIISTLILDFVRALFVRYMNNCWCWDLEKKFPKYGDFKIAENILHLVNNQGMVWMGMFFSPGLAVLNIVKLVIILYLRSWTVLTCNVPHEVVFRASRSNNFYFALLLTMLFLCVLPVSYAIVFLEPSWHCGPFSTSNRIYHLLTDATDEIIPPVITKYIVSPAAIIPLLVLLILIIYYLISLTGSLREANQDLKLQLRKERTEERRKMFKIATSVTQQQQQQQQQGQSGPGPTVGINGLSHSWNKVLDSTQLRLQSTSENVTDDNSTEHSSNKHKELLQRMMKKALQREHSLEALSPSAQPPTDTATPTVDSPEPALPLVATENEKPSQRATGVPRPAKSLGTGESGDVFRFDRRSVEQINAAEKRKEESTTATERENDAEAGQRKKFERNRPSTADRFRAVALAERRRTQNKTADWIEKIPVITISKTSSDECIIDSDDPEDGKQARRQEHQVLANLRDERSSSKRLTTTVKK</sequence>
<evidence type="ECO:0000256" key="5">
    <source>
        <dbReference type="ARBA" id="ARBA00023136"/>
    </source>
</evidence>
<keyword evidence="9" id="KW-1185">Reference proteome</keyword>
<feature type="transmembrane region" description="Helical" evidence="7">
    <location>
        <begin position="595"/>
        <end position="614"/>
    </location>
</feature>
<feature type="compositionally biased region" description="Polar residues" evidence="6">
    <location>
        <begin position="1390"/>
        <end position="1403"/>
    </location>
</feature>
<feature type="region of interest" description="Disordered" evidence="6">
    <location>
        <begin position="1522"/>
        <end position="1567"/>
    </location>
</feature>
<feature type="compositionally biased region" description="Basic and acidic residues" evidence="6">
    <location>
        <begin position="1536"/>
        <end position="1557"/>
    </location>
</feature>
<dbReference type="EnsemblMetazoa" id="AALB005410-RA">
    <property type="protein sequence ID" value="AALB005410-PA"/>
    <property type="gene ID" value="AALB005410"/>
</dbReference>
<protein>
    <submittedName>
        <fullName evidence="8">Uncharacterized protein</fullName>
    </submittedName>
</protein>
<evidence type="ECO:0000313" key="8">
    <source>
        <dbReference type="EnsemblMetazoa" id="AALB005410-PA"/>
    </source>
</evidence>